<dbReference type="SUPFAM" id="SSF103473">
    <property type="entry name" value="MFS general substrate transporter"/>
    <property type="match status" value="1"/>
</dbReference>
<feature type="transmembrane region" description="Helical" evidence="11">
    <location>
        <begin position="114"/>
        <end position="142"/>
    </location>
</feature>
<dbReference type="InterPro" id="IPR011701">
    <property type="entry name" value="MFS"/>
</dbReference>
<name>A0A4R1L703_9BACT</name>
<feature type="transmembrane region" description="Helical" evidence="11">
    <location>
        <begin position="345"/>
        <end position="367"/>
    </location>
</feature>
<evidence type="ECO:0000256" key="1">
    <source>
        <dbReference type="ARBA" id="ARBA00003321"/>
    </source>
</evidence>
<evidence type="ECO:0000256" key="5">
    <source>
        <dbReference type="ARBA" id="ARBA00022475"/>
    </source>
</evidence>
<proteinExistence type="inferred from homology"/>
<dbReference type="Proteomes" id="UP000295210">
    <property type="component" value="Unassembled WGS sequence"/>
</dbReference>
<feature type="domain" description="Major facilitator superfamily (MFS) profile" evidence="12">
    <location>
        <begin position="22"/>
        <end position="431"/>
    </location>
</feature>
<protein>
    <submittedName>
        <fullName evidence="13">FHS family L-fucose permease-like MFS transporter</fullName>
    </submittedName>
</protein>
<dbReference type="InterPro" id="IPR020846">
    <property type="entry name" value="MFS_dom"/>
</dbReference>
<dbReference type="GO" id="GO:0055056">
    <property type="term" value="F:D-glucose transmembrane transporter activity"/>
    <property type="evidence" value="ECO:0007669"/>
    <property type="project" value="InterPro"/>
</dbReference>
<dbReference type="OrthoDB" id="9795150at2"/>
<keyword evidence="14" id="KW-1185">Reference proteome</keyword>
<dbReference type="CDD" id="cd17394">
    <property type="entry name" value="MFS_FucP_like"/>
    <property type="match status" value="1"/>
</dbReference>
<evidence type="ECO:0000313" key="13">
    <source>
        <dbReference type="EMBL" id="TCK72069.1"/>
    </source>
</evidence>
<dbReference type="InterPro" id="IPR005964">
    <property type="entry name" value="Glc/Gal_transptr_bac"/>
</dbReference>
<feature type="transmembrane region" description="Helical" evidence="11">
    <location>
        <begin position="59"/>
        <end position="77"/>
    </location>
</feature>
<dbReference type="PANTHER" id="PTHR43702">
    <property type="entry name" value="L-FUCOSE-PROTON SYMPORTER"/>
    <property type="match status" value="1"/>
</dbReference>
<evidence type="ECO:0000256" key="3">
    <source>
        <dbReference type="ARBA" id="ARBA00009120"/>
    </source>
</evidence>
<feature type="transmembrane region" description="Helical" evidence="11">
    <location>
        <begin position="379"/>
        <end position="397"/>
    </location>
</feature>
<evidence type="ECO:0000256" key="8">
    <source>
        <dbReference type="ARBA" id="ARBA00022692"/>
    </source>
</evidence>
<evidence type="ECO:0000259" key="12">
    <source>
        <dbReference type="PROSITE" id="PS50850"/>
    </source>
</evidence>
<feature type="transmembrane region" description="Helical" evidence="11">
    <location>
        <begin position="89"/>
        <end position="108"/>
    </location>
</feature>
<keyword evidence="9 11" id="KW-1133">Transmembrane helix</keyword>
<keyword evidence="8 11" id="KW-0812">Transmembrane</keyword>
<comment type="subcellular location">
    <subcellularLocation>
        <location evidence="2">Cell inner membrane</location>
        <topology evidence="2">Multi-pass membrane protein</topology>
    </subcellularLocation>
</comment>
<feature type="transmembrane region" description="Helical" evidence="11">
    <location>
        <begin position="320"/>
        <end position="339"/>
    </location>
</feature>
<dbReference type="NCBIfam" id="TIGR01272">
    <property type="entry name" value="gluP"/>
    <property type="match status" value="1"/>
</dbReference>
<dbReference type="PROSITE" id="PS50850">
    <property type="entry name" value="MFS"/>
    <property type="match status" value="1"/>
</dbReference>
<feature type="transmembrane region" description="Helical" evidence="11">
    <location>
        <begin position="403"/>
        <end position="422"/>
    </location>
</feature>
<evidence type="ECO:0000256" key="6">
    <source>
        <dbReference type="ARBA" id="ARBA00022519"/>
    </source>
</evidence>
<keyword evidence="7" id="KW-0762">Sugar transport</keyword>
<dbReference type="EMBL" id="SMGK01000004">
    <property type="protein sequence ID" value="TCK72069.1"/>
    <property type="molecule type" value="Genomic_DNA"/>
</dbReference>
<evidence type="ECO:0000256" key="11">
    <source>
        <dbReference type="SAM" id="Phobius"/>
    </source>
</evidence>
<evidence type="ECO:0000256" key="9">
    <source>
        <dbReference type="ARBA" id="ARBA00022989"/>
    </source>
</evidence>
<evidence type="ECO:0000256" key="2">
    <source>
        <dbReference type="ARBA" id="ARBA00004429"/>
    </source>
</evidence>
<feature type="transmembrane region" description="Helical" evidence="11">
    <location>
        <begin position="285"/>
        <end position="308"/>
    </location>
</feature>
<evidence type="ECO:0000313" key="14">
    <source>
        <dbReference type="Proteomes" id="UP000295210"/>
    </source>
</evidence>
<comment type="caution">
    <text evidence="13">The sequence shown here is derived from an EMBL/GenBank/DDBJ whole genome shotgun (WGS) entry which is preliminary data.</text>
</comment>
<feature type="transmembrane region" description="Helical" evidence="11">
    <location>
        <begin position="21"/>
        <end position="39"/>
    </location>
</feature>
<dbReference type="InterPro" id="IPR036259">
    <property type="entry name" value="MFS_trans_sf"/>
</dbReference>
<evidence type="ECO:0000256" key="10">
    <source>
        <dbReference type="ARBA" id="ARBA00023136"/>
    </source>
</evidence>
<gene>
    <name evidence="13" type="ORF">C7378_2701</name>
</gene>
<dbReference type="InterPro" id="IPR050375">
    <property type="entry name" value="MFS_TsgA-like"/>
</dbReference>
<reference evidence="13 14" key="1">
    <citation type="submission" date="2019-03" db="EMBL/GenBank/DDBJ databases">
        <title>Genomic Encyclopedia of Type Strains, Phase IV (KMG-IV): sequencing the most valuable type-strain genomes for metagenomic binning, comparative biology and taxonomic classification.</title>
        <authorList>
            <person name="Goeker M."/>
        </authorList>
    </citation>
    <scope>NUCLEOTIDE SEQUENCE [LARGE SCALE GENOMIC DNA]</scope>
    <source>
        <strain evidence="13 14">DSM 103428</strain>
    </source>
</reference>
<sequence>MAITNVSGPTAANYAGETNKSAMAMVTTLFFMWGFLTALNDILIPHLRNIFSLNYTESMLVQFTFFSGYAVFGIPSGKVVEWIGYQRSMVAGLFMMGVGAVLFIPAASAPSFPFFLGAQVVLVAGIVLLQTAANPYVTILGPAESGASRLNLTQAFNSLGTTLAPYFGSLLILTATAESAAQISKMHGSALRFYQVREAASVKMPYLGIAIALVLLGVIIAIYKFPRISTTKDFRPMKAADHAHSVWRYRHMVLGAIAIFLYVGAEVSIGSFLTNYFSQPDTGGMTIQTAAKLVSFYWGGAMVGRFIGSAVLQRVSTAKLVGLCSVVAFGLLVTSIFSFGMLAVWTILLVGLFNSILFPSIFTLGIAELGPLTGEGSGILVSAIVGGGLLPLAEGALADRIGIHHAFIIPALCYVFIAYYGFSGSKVRLPA</sequence>
<dbReference type="Gene3D" id="1.20.1250.20">
    <property type="entry name" value="MFS general substrate transporter like domains"/>
    <property type="match status" value="2"/>
</dbReference>
<feature type="transmembrane region" description="Helical" evidence="11">
    <location>
        <begin position="163"/>
        <end position="184"/>
    </location>
</feature>
<keyword evidence="10 11" id="KW-0472">Membrane</keyword>
<dbReference type="GO" id="GO:1904659">
    <property type="term" value="P:D-glucose transmembrane transport"/>
    <property type="evidence" value="ECO:0007669"/>
    <property type="project" value="InterPro"/>
</dbReference>
<comment type="similarity">
    <text evidence="3">Belongs to the major facilitator superfamily. FHS transporter (TC 2.A.1.7) family.</text>
</comment>
<keyword evidence="6" id="KW-0997">Cell inner membrane</keyword>
<dbReference type="PANTHER" id="PTHR43702:SF3">
    <property type="entry name" value="PROTEIN TSGA"/>
    <property type="match status" value="1"/>
</dbReference>
<feature type="transmembrane region" description="Helical" evidence="11">
    <location>
        <begin position="246"/>
        <end position="265"/>
    </location>
</feature>
<organism evidence="13 14">
    <name type="scientific">Acidipila rosea</name>
    <dbReference type="NCBI Taxonomy" id="768535"/>
    <lineage>
        <taxon>Bacteria</taxon>
        <taxon>Pseudomonadati</taxon>
        <taxon>Acidobacteriota</taxon>
        <taxon>Terriglobia</taxon>
        <taxon>Terriglobales</taxon>
        <taxon>Acidobacteriaceae</taxon>
        <taxon>Acidipila</taxon>
    </lineage>
</organism>
<comment type="function">
    <text evidence="1">Intake of glucose and galactose.</text>
</comment>
<dbReference type="AlphaFoldDB" id="A0A4R1L703"/>
<keyword evidence="5" id="KW-1003">Cell membrane</keyword>
<dbReference type="RefSeq" id="WP_131997592.1">
    <property type="nucleotide sequence ID" value="NZ_SMGK01000004.1"/>
</dbReference>
<dbReference type="Pfam" id="PF07690">
    <property type="entry name" value="MFS_1"/>
    <property type="match status" value="1"/>
</dbReference>
<keyword evidence="4" id="KW-0813">Transport</keyword>
<dbReference type="GO" id="GO:0005354">
    <property type="term" value="F:galactose transmembrane transporter activity"/>
    <property type="evidence" value="ECO:0007669"/>
    <property type="project" value="InterPro"/>
</dbReference>
<accession>A0A4R1L703</accession>
<dbReference type="GO" id="GO:0005886">
    <property type="term" value="C:plasma membrane"/>
    <property type="evidence" value="ECO:0007669"/>
    <property type="project" value="UniProtKB-SubCell"/>
</dbReference>
<evidence type="ECO:0000256" key="4">
    <source>
        <dbReference type="ARBA" id="ARBA00022448"/>
    </source>
</evidence>
<evidence type="ECO:0000256" key="7">
    <source>
        <dbReference type="ARBA" id="ARBA00022597"/>
    </source>
</evidence>
<feature type="transmembrane region" description="Helical" evidence="11">
    <location>
        <begin position="204"/>
        <end position="225"/>
    </location>
</feature>